<dbReference type="EMBL" id="CP135131">
    <property type="protein sequence ID" value="WNP40797.1"/>
    <property type="molecule type" value="Genomic_DNA"/>
</dbReference>
<evidence type="ECO:0000313" key="1">
    <source>
        <dbReference type="EMBL" id="WNL28707.1"/>
    </source>
</evidence>
<dbReference type="SUPFAM" id="SSF143011">
    <property type="entry name" value="RelE-like"/>
    <property type="match status" value="1"/>
</dbReference>
<evidence type="ECO:0000313" key="4">
    <source>
        <dbReference type="EMBL" id="WNP40797.1"/>
    </source>
</evidence>
<dbReference type="Gene3D" id="3.30.2310.20">
    <property type="entry name" value="RelE-like"/>
    <property type="match status" value="1"/>
</dbReference>
<accession>A0AA96L7Y6</accession>
<dbReference type="EMBL" id="CP135130">
    <property type="protein sequence ID" value="WNP38705.1"/>
    <property type="molecule type" value="Genomic_DNA"/>
</dbReference>
<gene>
    <name evidence="3" type="ORF">RJG58_03170</name>
    <name evidence="4" type="ORF">RMP69_03170</name>
    <name evidence="1" type="ORF">RMQ65_04925</name>
    <name evidence="2" type="ORF">RMQ67_03170</name>
</gene>
<dbReference type="EMBL" id="CP134853">
    <property type="protein sequence ID" value="WNL28707.1"/>
    <property type="molecule type" value="Genomic_DNA"/>
</dbReference>
<organism evidence="4">
    <name type="scientific">Arcobacter sp. AZ-2023</name>
    <dbReference type="NCBI Taxonomy" id="3074453"/>
    <lineage>
        <taxon>Bacteria</taxon>
        <taxon>Pseudomonadati</taxon>
        <taxon>Campylobacterota</taxon>
        <taxon>Epsilonproteobacteria</taxon>
        <taxon>Campylobacterales</taxon>
        <taxon>Arcobacteraceae</taxon>
        <taxon>Arcobacter</taxon>
    </lineage>
</organism>
<protein>
    <submittedName>
        <fullName evidence="4">Addiction module toxin RelE</fullName>
    </submittedName>
</protein>
<dbReference type="InterPro" id="IPR035093">
    <property type="entry name" value="RelE/ParE_toxin_dom_sf"/>
</dbReference>
<dbReference type="EMBL" id="CP134855">
    <property type="protein sequence ID" value="WNL32555.1"/>
    <property type="molecule type" value="Genomic_DNA"/>
</dbReference>
<dbReference type="AlphaFoldDB" id="A0AA96L7Y6"/>
<name>A0AA96L7Y6_9BACT</name>
<evidence type="ECO:0000313" key="2">
    <source>
        <dbReference type="EMBL" id="WNL32555.1"/>
    </source>
</evidence>
<sequence length="108" mass="12731">MHYRILTIPEFDKCAKKLSKRYKLLKNDLEKLVEDLKNNPKLGSHLFNNCYKIRLSNSSIPTGKSKGFRVITYYIDEENNIYLLSIYSKSDRETISDLEVIELLKEIK</sequence>
<proteinExistence type="predicted"/>
<reference evidence="4" key="1">
    <citation type="submission" date="2023-09" db="EMBL/GenBank/DDBJ databases">
        <title>Arcobacter tbilisiensis sp. nov. isolated from chicken meat in Tbilisi, Georgia.</title>
        <authorList>
            <person name="Matthias R."/>
            <person name="Zautner A.E."/>
        </authorList>
    </citation>
    <scope>NUCLEOTIDE SEQUENCE</scope>
    <source>
        <strain evidence="3">LEO 101</strain>
        <strain evidence="1">LEO 49</strain>
        <strain evidence="4">LEO 50</strain>
        <strain evidence="2">LEO 53</strain>
    </source>
</reference>
<evidence type="ECO:0000313" key="3">
    <source>
        <dbReference type="EMBL" id="WNP38705.1"/>
    </source>
</evidence>